<reference evidence="2" key="1">
    <citation type="journal article" date="2020" name="Fungal Divers.">
        <title>Resolving the Mortierellaceae phylogeny through synthesis of multi-gene phylogenetics and phylogenomics.</title>
        <authorList>
            <person name="Vandepol N."/>
            <person name="Liber J."/>
            <person name="Desiro A."/>
            <person name="Na H."/>
            <person name="Kennedy M."/>
            <person name="Barry K."/>
            <person name="Grigoriev I.V."/>
            <person name="Miller A.N."/>
            <person name="O'Donnell K."/>
            <person name="Stajich J.E."/>
            <person name="Bonito G."/>
        </authorList>
    </citation>
    <scope>NUCLEOTIDE SEQUENCE</scope>
    <source>
        <strain evidence="2">NVP60</strain>
    </source>
</reference>
<evidence type="ECO:0008006" key="4">
    <source>
        <dbReference type="Google" id="ProtNLM"/>
    </source>
</evidence>
<comment type="caution">
    <text evidence="2">The sequence shown here is derived from an EMBL/GenBank/DDBJ whole genome shotgun (WGS) entry which is preliminary data.</text>
</comment>
<evidence type="ECO:0000313" key="3">
    <source>
        <dbReference type="Proteomes" id="UP000823405"/>
    </source>
</evidence>
<name>A0A9P6UH98_9FUNG</name>
<evidence type="ECO:0000313" key="2">
    <source>
        <dbReference type="EMBL" id="KAG0298457.1"/>
    </source>
</evidence>
<feature type="region of interest" description="Disordered" evidence="1">
    <location>
        <begin position="191"/>
        <end position="210"/>
    </location>
</feature>
<dbReference type="SUPFAM" id="SSF81383">
    <property type="entry name" value="F-box domain"/>
    <property type="match status" value="1"/>
</dbReference>
<dbReference type="InterPro" id="IPR036047">
    <property type="entry name" value="F-box-like_dom_sf"/>
</dbReference>
<accession>A0A9P6UH98</accession>
<protein>
    <recommendedName>
        <fullName evidence="4">F-box domain-containing protein</fullName>
    </recommendedName>
</protein>
<organism evidence="2 3">
    <name type="scientific">Linnemannia gamsii</name>
    <dbReference type="NCBI Taxonomy" id="64522"/>
    <lineage>
        <taxon>Eukaryota</taxon>
        <taxon>Fungi</taxon>
        <taxon>Fungi incertae sedis</taxon>
        <taxon>Mucoromycota</taxon>
        <taxon>Mortierellomycotina</taxon>
        <taxon>Mortierellomycetes</taxon>
        <taxon>Mortierellales</taxon>
        <taxon>Mortierellaceae</taxon>
        <taxon>Linnemannia</taxon>
    </lineage>
</organism>
<dbReference type="OrthoDB" id="2395720at2759"/>
<dbReference type="Proteomes" id="UP000823405">
    <property type="component" value="Unassembled WGS sequence"/>
</dbReference>
<sequence>MNRDSVFDLPELLDVLASHLPQGALYRCFRVSKSWNVIFLPHLWRTFSEETTQYDSWGQKLTSAIQMQLYYPQQLEWYKDVYRHHAKYIRHLTILTPAMLDVCYGDVFEPLRSPLPLPSQSLPSDNNSPGKRAGTGAESGSWVVPAGRPLITNLESLTVNISQQAVHNYFLTPIGCSTSAFSASAFGTRNNNNSDATTGSPVITTTAAAPPPDREKLFVTACQRLIHDSLRLYSLSCTYSEEILQAFQSSLQQAEDDGGSTALKSLKHLSYTTYYTLAPGLTPPNVTSLQLKRGSVHPRNLNATLVPETVIHERLDSLEVYCVHSLAHFNELMTQAPYLKTLLINRFISIFGPASAGAFTNTPDFDGFLKSFPLLVEFHDDIWYPAIAAQLVEHCPLLEVIRICDDSFTFANLSPLMGSGPKHLPRCLGYPIDDSISLLLSSLTRLRVLEIPLEVIKAQSILERPWVCLDLEELRCQIAELPFLTDEEEAQVQEIYKRDEVGPANPIQQNIRTGRGGQFQGA</sequence>
<feature type="region of interest" description="Disordered" evidence="1">
    <location>
        <begin position="116"/>
        <end position="141"/>
    </location>
</feature>
<feature type="compositionally biased region" description="Polar residues" evidence="1">
    <location>
        <begin position="191"/>
        <end position="203"/>
    </location>
</feature>
<keyword evidence="3" id="KW-1185">Reference proteome</keyword>
<dbReference type="AlphaFoldDB" id="A0A9P6UH98"/>
<dbReference type="EMBL" id="JAAAIN010001992">
    <property type="protein sequence ID" value="KAG0298457.1"/>
    <property type="molecule type" value="Genomic_DNA"/>
</dbReference>
<proteinExistence type="predicted"/>
<gene>
    <name evidence="2" type="ORF">BGZ97_004044</name>
</gene>
<evidence type="ECO:0000256" key="1">
    <source>
        <dbReference type="SAM" id="MobiDB-lite"/>
    </source>
</evidence>